<reference evidence="2 3" key="1">
    <citation type="journal article" date="2022" name="Nat. Ecol. Evol.">
        <title>A masculinizing supergene underlies an exaggerated male reproductive morph in a spider.</title>
        <authorList>
            <person name="Hendrickx F."/>
            <person name="De Corte Z."/>
            <person name="Sonet G."/>
            <person name="Van Belleghem S.M."/>
            <person name="Kostlbacher S."/>
            <person name="Vangestel C."/>
        </authorList>
    </citation>
    <scope>NUCLEOTIDE SEQUENCE [LARGE SCALE GENOMIC DNA]</scope>
    <source>
        <strain evidence="2">W744_W776</strain>
    </source>
</reference>
<comment type="caution">
    <text evidence="2">The sequence shown here is derived from an EMBL/GenBank/DDBJ whole genome shotgun (WGS) entry which is preliminary data.</text>
</comment>
<feature type="region of interest" description="Disordered" evidence="1">
    <location>
        <begin position="16"/>
        <end position="38"/>
    </location>
</feature>
<sequence>MCASQWSFKITGGKIKIQAGGGRPHSGSPFPRGGAPEPRRFPIVEVAGLKRTTLGPERWGKIPRQDEAEETWWRSVAVLTCKSIVSLG</sequence>
<accession>A0AAV6TGE3</accession>
<protein>
    <submittedName>
        <fullName evidence="2">Uncharacterized protein</fullName>
    </submittedName>
</protein>
<gene>
    <name evidence="2" type="ORF">JTE90_012647</name>
</gene>
<evidence type="ECO:0000313" key="3">
    <source>
        <dbReference type="Proteomes" id="UP000827092"/>
    </source>
</evidence>
<evidence type="ECO:0000313" key="2">
    <source>
        <dbReference type="EMBL" id="KAG8170879.1"/>
    </source>
</evidence>
<name>A0AAV6TGE3_9ARAC</name>
<dbReference type="EMBL" id="JAFNEN010004727">
    <property type="protein sequence ID" value="KAG8170879.1"/>
    <property type="molecule type" value="Genomic_DNA"/>
</dbReference>
<dbReference type="Proteomes" id="UP000827092">
    <property type="component" value="Unassembled WGS sequence"/>
</dbReference>
<dbReference type="AlphaFoldDB" id="A0AAV6TGE3"/>
<keyword evidence="3" id="KW-1185">Reference proteome</keyword>
<evidence type="ECO:0000256" key="1">
    <source>
        <dbReference type="SAM" id="MobiDB-lite"/>
    </source>
</evidence>
<proteinExistence type="predicted"/>
<organism evidence="2 3">
    <name type="scientific">Oedothorax gibbosus</name>
    <dbReference type="NCBI Taxonomy" id="931172"/>
    <lineage>
        <taxon>Eukaryota</taxon>
        <taxon>Metazoa</taxon>
        <taxon>Ecdysozoa</taxon>
        <taxon>Arthropoda</taxon>
        <taxon>Chelicerata</taxon>
        <taxon>Arachnida</taxon>
        <taxon>Araneae</taxon>
        <taxon>Araneomorphae</taxon>
        <taxon>Entelegynae</taxon>
        <taxon>Araneoidea</taxon>
        <taxon>Linyphiidae</taxon>
        <taxon>Erigoninae</taxon>
        <taxon>Oedothorax</taxon>
    </lineage>
</organism>